<gene>
    <name evidence="10" type="ORF">BD289DRAFT_394692</name>
</gene>
<accession>A0A2T3A059</accession>
<feature type="binding site" description="axial binding residue" evidence="8">
    <location>
        <position position="399"/>
    </location>
    <ligand>
        <name>heme</name>
        <dbReference type="ChEBI" id="CHEBI:30413"/>
    </ligand>
    <ligandPart>
        <name>Fe</name>
        <dbReference type="ChEBI" id="CHEBI:18248"/>
    </ligandPart>
</feature>
<dbReference type="InterPro" id="IPR050121">
    <property type="entry name" value="Cytochrome_P450_monoxygenase"/>
</dbReference>
<dbReference type="Pfam" id="PF00067">
    <property type="entry name" value="p450"/>
    <property type="match status" value="1"/>
</dbReference>
<keyword evidence="5 9" id="KW-0560">Oxidoreductase</keyword>
<sequence length="466" mass="53250">MSFWYEAYYGGKMFLKVKELHQKYGPIVRITPDEVHVDDPSAVEQVYPTLGRKTDKPAWLDARTGVPGSTFSTVHHDQHRQRRSAISPFFSPASVHRLEHILKENLGKMLARLDRHSRAGDIVQIHYVFKALASDLITFYCFDQSMNHLDASEYGRGDMDASDKLFFLTHIGKVLPWVMNVYAHAPGWIIRVLLPDVYEQRKRRDWWSNAVTEIKTSPDPQRIKRTIFEGLLNSKLPESDKTDLRLASEAQLVVFAGEGTTAWTMHAALFHILTHPKVYTRLKTELATLSPTADGIPSLNEVESLPYLAAIVQETVRIHPGVMSRQIRVSPDVPILYKNQTTGKEYSIPPGSVHSMSPYDTHMNAEYFENPYEFVPERWIENPTLSKYFIGFSRGSRNCVGISLARREVAITLATLLLKYDLYSGQDGPTMEVHDTYRTRDLDPHFEFIQPFPARGSRGVQIKFRA</sequence>
<evidence type="ECO:0000256" key="2">
    <source>
        <dbReference type="ARBA" id="ARBA00010617"/>
    </source>
</evidence>
<name>A0A2T3A059_9PEZI</name>
<evidence type="ECO:0000256" key="1">
    <source>
        <dbReference type="ARBA" id="ARBA00001971"/>
    </source>
</evidence>
<dbReference type="PRINTS" id="PR00463">
    <property type="entry name" value="EP450I"/>
</dbReference>
<dbReference type="GO" id="GO:0004497">
    <property type="term" value="F:monooxygenase activity"/>
    <property type="evidence" value="ECO:0007669"/>
    <property type="project" value="UniProtKB-KW"/>
</dbReference>
<comment type="cofactor">
    <cofactor evidence="1 8">
        <name>heme</name>
        <dbReference type="ChEBI" id="CHEBI:30413"/>
    </cofactor>
</comment>
<keyword evidence="4 8" id="KW-0479">Metal-binding</keyword>
<organism evidence="10 11">
    <name type="scientific">Coniella lustricola</name>
    <dbReference type="NCBI Taxonomy" id="2025994"/>
    <lineage>
        <taxon>Eukaryota</taxon>
        <taxon>Fungi</taxon>
        <taxon>Dikarya</taxon>
        <taxon>Ascomycota</taxon>
        <taxon>Pezizomycotina</taxon>
        <taxon>Sordariomycetes</taxon>
        <taxon>Sordariomycetidae</taxon>
        <taxon>Diaporthales</taxon>
        <taxon>Schizoparmaceae</taxon>
        <taxon>Coniella</taxon>
    </lineage>
</organism>
<dbReference type="InterPro" id="IPR017972">
    <property type="entry name" value="Cyt_P450_CS"/>
</dbReference>
<evidence type="ECO:0000256" key="5">
    <source>
        <dbReference type="ARBA" id="ARBA00023002"/>
    </source>
</evidence>
<dbReference type="OrthoDB" id="3945418at2759"/>
<dbReference type="GO" id="GO:0016705">
    <property type="term" value="F:oxidoreductase activity, acting on paired donors, with incorporation or reduction of molecular oxygen"/>
    <property type="evidence" value="ECO:0007669"/>
    <property type="project" value="InterPro"/>
</dbReference>
<dbReference type="STRING" id="2025994.A0A2T3A059"/>
<dbReference type="PRINTS" id="PR00385">
    <property type="entry name" value="P450"/>
</dbReference>
<dbReference type="AlphaFoldDB" id="A0A2T3A059"/>
<dbReference type="InterPro" id="IPR036396">
    <property type="entry name" value="Cyt_P450_sf"/>
</dbReference>
<evidence type="ECO:0000256" key="8">
    <source>
        <dbReference type="PIRSR" id="PIRSR602401-1"/>
    </source>
</evidence>
<evidence type="ECO:0000256" key="9">
    <source>
        <dbReference type="RuleBase" id="RU000461"/>
    </source>
</evidence>
<dbReference type="SUPFAM" id="SSF48264">
    <property type="entry name" value="Cytochrome P450"/>
    <property type="match status" value="1"/>
</dbReference>
<dbReference type="PROSITE" id="PS00086">
    <property type="entry name" value="CYTOCHROME_P450"/>
    <property type="match status" value="1"/>
</dbReference>
<keyword evidence="6 8" id="KW-0408">Iron</keyword>
<dbReference type="InterPro" id="IPR001128">
    <property type="entry name" value="Cyt_P450"/>
</dbReference>
<evidence type="ECO:0000313" key="10">
    <source>
        <dbReference type="EMBL" id="PSR80440.1"/>
    </source>
</evidence>
<dbReference type="Gene3D" id="1.10.630.10">
    <property type="entry name" value="Cytochrome P450"/>
    <property type="match status" value="1"/>
</dbReference>
<dbReference type="CDD" id="cd11062">
    <property type="entry name" value="CYP58-like"/>
    <property type="match status" value="1"/>
</dbReference>
<evidence type="ECO:0000256" key="7">
    <source>
        <dbReference type="ARBA" id="ARBA00023033"/>
    </source>
</evidence>
<dbReference type="GO" id="GO:0005506">
    <property type="term" value="F:iron ion binding"/>
    <property type="evidence" value="ECO:0007669"/>
    <property type="project" value="InterPro"/>
</dbReference>
<reference evidence="10 11" key="1">
    <citation type="journal article" date="2018" name="Mycol. Prog.">
        <title>Coniella lustricola, a new species from submerged detritus.</title>
        <authorList>
            <person name="Raudabaugh D.B."/>
            <person name="Iturriaga T."/>
            <person name="Carver A."/>
            <person name="Mondo S."/>
            <person name="Pangilinan J."/>
            <person name="Lipzen A."/>
            <person name="He G."/>
            <person name="Amirebrahimi M."/>
            <person name="Grigoriev I.V."/>
            <person name="Miller A.N."/>
        </authorList>
    </citation>
    <scope>NUCLEOTIDE SEQUENCE [LARGE SCALE GENOMIC DNA]</scope>
    <source>
        <strain evidence="10 11">B22-T-1</strain>
    </source>
</reference>
<keyword evidence="3 8" id="KW-0349">Heme</keyword>
<evidence type="ECO:0000313" key="11">
    <source>
        <dbReference type="Proteomes" id="UP000241462"/>
    </source>
</evidence>
<protein>
    <submittedName>
        <fullName evidence="10">Cytochrome P450</fullName>
    </submittedName>
</protein>
<dbReference type="InterPro" id="IPR002401">
    <property type="entry name" value="Cyt_P450_E_grp-I"/>
</dbReference>
<comment type="similarity">
    <text evidence="2 9">Belongs to the cytochrome P450 family.</text>
</comment>
<dbReference type="InParanoid" id="A0A2T3A059"/>
<dbReference type="Proteomes" id="UP000241462">
    <property type="component" value="Unassembled WGS sequence"/>
</dbReference>
<keyword evidence="11" id="KW-1185">Reference proteome</keyword>
<evidence type="ECO:0000256" key="4">
    <source>
        <dbReference type="ARBA" id="ARBA00022723"/>
    </source>
</evidence>
<dbReference type="PANTHER" id="PTHR24305:SF157">
    <property type="entry name" value="N-ACETYLTRYPTOPHAN 6-HYDROXYLASE IVOC-RELATED"/>
    <property type="match status" value="1"/>
</dbReference>
<dbReference type="PANTHER" id="PTHR24305">
    <property type="entry name" value="CYTOCHROME P450"/>
    <property type="match status" value="1"/>
</dbReference>
<proteinExistence type="inferred from homology"/>
<evidence type="ECO:0000256" key="6">
    <source>
        <dbReference type="ARBA" id="ARBA00023004"/>
    </source>
</evidence>
<keyword evidence="7 9" id="KW-0503">Monooxygenase</keyword>
<dbReference type="GO" id="GO:0020037">
    <property type="term" value="F:heme binding"/>
    <property type="evidence" value="ECO:0007669"/>
    <property type="project" value="InterPro"/>
</dbReference>
<evidence type="ECO:0000256" key="3">
    <source>
        <dbReference type="ARBA" id="ARBA00022617"/>
    </source>
</evidence>
<dbReference type="EMBL" id="KZ678530">
    <property type="protein sequence ID" value="PSR80440.1"/>
    <property type="molecule type" value="Genomic_DNA"/>
</dbReference>